<keyword evidence="3 11" id="KW-0812">Transmembrane</keyword>
<dbReference type="InterPro" id="IPR000405">
    <property type="entry name" value="Galanin_rcpt"/>
</dbReference>
<dbReference type="InterPro" id="IPR000276">
    <property type="entry name" value="GPCR_Rhodpsn"/>
</dbReference>
<dbReference type="GO" id="GO:0005886">
    <property type="term" value="C:plasma membrane"/>
    <property type="evidence" value="ECO:0007669"/>
    <property type="project" value="UniProtKB-SubCell"/>
</dbReference>
<evidence type="ECO:0000256" key="10">
    <source>
        <dbReference type="ARBA" id="ARBA00023224"/>
    </source>
</evidence>
<feature type="domain" description="G-protein coupled receptors family 1 profile" evidence="12">
    <location>
        <begin position="62"/>
        <end position="323"/>
    </location>
</feature>
<evidence type="ECO:0000256" key="4">
    <source>
        <dbReference type="ARBA" id="ARBA00022989"/>
    </source>
</evidence>
<dbReference type="SUPFAM" id="SSF81321">
    <property type="entry name" value="Family A G protein-coupled receptor-like"/>
    <property type="match status" value="1"/>
</dbReference>
<evidence type="ECO:0000313" key="13">
    <source>
        <dbReference type="EMBL" id="CAH1246673.1"/>
    </source>
</evidence>
<comment type="subcellular location">
    <subcellularLocation>
        <location evidence="1">Cell membrane</location>
        <topology evidence="1">Multi-pass membrane protein</topology>
    </subcellularLocation>
</comment>
<name>A0A8J9Z2W9_BRALA</name>
<accession>A0A8J9Z2W9</accession>
<dbReference type="OrthoDB" id="7787645at2759"/>
<dbReference type="CDD" id="cd15095">
    <property type="entry name" value="7tmA_KiSS1R"/>
    <property type="match status" value="1"/>
</dbReference>
<dbReference type="PRINTS" id="PR00663">
    <property type="entry name" value="GALANINR"/>
</dbReference>
<proteinExistence type="predicted"/>
<feature type="transmembrane region" description="Helical" evidence="11">
    <location>
        <begin position="209"/>
        <end position="235"/>
    </location>
</feature>
<dbReference type="EMBL" id="OV696700">
    <property type="protein sequence ID" value="CAH1246673.1"/>
    <property type="molecule type" value="Genomic_DNA"/>
</dbReference>
<dbReference type="AlphaFoldDB" id="A0A8J9Z2W9"/>
<gene>
    <name evidence="13" type="primary">KISS1R</name>
    <name evidence="13" type="ORF">BLAG_LOCUS8618</name>
</gene>
<protein>
    <submittedName>
        <fullName evidence="13">KISS1R protein</fullName>
    </submittedName>
</protein>
<keyword evidence="5" id="KW-0297">G-protein coupled receptor</keyword>
<dbReference type="PANTHER" id="PTHR45695">
    <property type="entry name" value="LEUCOKININ RECEPTOR-RELATED"/>
    <property type="match status" value="1"/>
</dbReference>
<dbReference type="PROSITE" id="PS50262">
    <property type="entry name" value="G_PROTEIN_RECEP_F1_2"/>
    <property type="match status" value="1"/>
</dbReference>
<keyword evidence="14" id="KW-1185">Reference proteome</keyword>
<feature type="transmembrane region" description="Helical" evidence="11">
    <location>
        <begin position="263"/>
        <end position="290"/>
    </location>
</feature>
<keyword evidence="4 11" id="KW-1133">Transmembrane helix</keyword>
<feature type="transmembrane region" description="Helical" evidence="11">
    <location>
        <begin position="302"/>
        <end position="326"/>
    </location>
</feature>
<keyword evidence="6 11" id="KW-0472">Membrane</keyword>
<evidence type="ECO:0000256" key="5">
    <source>
        <dbReference type="ARBA" id="ARBA00023040"/>
    </source>
</evidence>
<feature type="transmembrane region" description="Helical" evidence="11">
    <location>
        <begin position="46"/>
        <end position="71"/>
    </location>
</feature>
<dbReference type="InterPro" id="IPR017452">
    <property type="entry name" value="GPCR_Rhodpsn_7TM"/>
</dbReference>
<keyword evidence="7" id="KW-1015">Disulfide bond</keyword>
<keyword evidence="8" id="KW-0675">Receptor</keyword>
<evidence type="ECO:0000256" key="7">
    <source>
        <dbReference type="ARBA" id="ARBA00023157"/>
    </source>
</evidence>
<evidence type="ECO:0000259" key="12">
    <source>
        <dbReference type="PROSITE" id="PS50262"/>
    </source>
</evidence>
<evidence type="ECO:0000313" key="14">
    <source>
        <dbReference type="Proteomes" id="UP000838412"/>
    </source>
</evidence>
<dbReference type="Gene3D" id="1.20.1070.10">
    <property type="entry name" value="Rhodopsin 7-helix transmembrane proteins"/>
    <property type="match status" value="1"/>
</dbReference>
<evidence type="ECO:0000256" key="1">
    <source>
        <dbReference type="ARBA" id="ARBA00004651"/>
    </source>
</evidence>
<evidence type="ECO:0000256" key="6">
    <source>
        <dbReference type="ARBA" id="ARBA00023136"/>
    </source>
</evidence>
<reference evidence="13" key="1">
    <citation type="submission" date="2022-01" db="EMBL/GenBank/DDBJ databases">
        <authorList>
            <person name="Braso-Vives M."/>
        </authorList>
    </citation>
    <scope>NUCLEOTIDE SEQUENCE</scope>
</reference>
<evidence type="ECO:0000256" key="11">
    <source>
        <dbReference type="SAM" id="Phobius"/>
    </source>
</evidence>
<dbReference type="Proteomes" id="UP000838412">
    <property type="component" value="Chromosome 15"/>
</dbReference>
<keyword evidence="9" id="KW-0325">Glycoprotein</keyword>
<dbReference type="PRINTS" id="PR00237">
    <property type="entry name" value="GPCRRHODOPSN"/>
</dbReference>
<dbReference type="Pfam" id="PF00001">
    <property type="entry name" value="7tm_1"/>
    <property type="match status" value="1"/>
</dbReference>
<dbReference type="GO" id="GO:0004930">
    <property type="term" value="F:G protein-coupled receptor activity"/>
    <property type="evidence" value="ECO:0007669"/>
    <property type="project" value="UniProtKB-KW"/>
</dbReference>
<feature type="transmembrane region" description="Helical" evidence="11">
    <location>
        <begin position="161"/>
        <end position="182"/>
    </location>
</feature>
<keyword evidence="10" id="KW-0807">Transducer</keyword>
<evidence type="ECO:0000256" key="2">
    <source>
        <dbReference type="ARBA" id="ARBA00022475"/>
    </source>
</evidence>
<feature type="transmembrane region" description="Helical" evidence="11">
    <location>
        <begin position="83"/>
        <end position="108"/>
    </location>
</feature>
<dbReference type="FunFam" id="1.20.1070.10:FF:000593">
    <property type="entry name" value="Uncharacterized protein"/>
    <property type="match status" value="1"/>
</dbReference>
<evidence type="ECO:0000256" key="8">
    <source>
        <dbReference type="ARBA" id="ARBA00023170"/>
    </source>
</evidence>
<keyword evidence="2" id="KW-1003">Cell membrane</keyword>
<organism evidence="13 14">
    <name type="scientific">Branchiostoma lanceolatum</name>
    <name type="common">Common lancelet</name>
    <name type="synonym">Amphioxus lanceolatum</name>
    <dbReference type="NCBI Taxonomy" id="7740"/>
    <lineage>
        <taxon>Eukaryota</taxon>
        <taxon>Metazoa</taxon>
        <taxon>Chordata</taxon>
        <taxon>Cephalochordata</taxon>
        <taxon>Leptocardii</taxon>
        <taxon>Amphioxiformes</taxon>
        <taxon>Branchiostomatidae</taxon>
        <taxon>Branchiostoma</taxon>
    </lineage>
</organism>
<sequence length="452" mass="50067">MEETGEAGLTAGLQEDRIHDCNATTGNATFPEDLPGEMGPLGAEAWVVPVLFVLIGVVGVVANALVIYVSNKFNELKTATNRYIVSLAVTDLCFLLVCAPFTASLFATTSWALGKSMCKLVFYFMQVTVKAMCLTRCALTVDRYFAVVHPIASINYRSPRFAITVSALIWIFAMLMSAPLAVTLDLHQTEWHGTQTYCMERWHSHAGQITYWVTVVLLTYGLPLAVAIWSCVVVVEKLWGRNAVDPNMGSLIRKRALSKRRKVCLMIITMVLIFAICWLPTQVLLLWQVIASDDFPFTLVTFSWKITALILTYLQSAVSPVVYMAFGQTFRRKLKQAFPRMFQSNRVNQLQAVPLRTVGQAAGGLAAGRIAGARRGNNGILPSTTRRNPVDHEPEDVFGGVWNRNRNRKPAQLDEVAGAFVITPTPRCADVGYRKGALRQMTPRSPTCTSHD</sequence>
<feature type="transmembrane region" description="Helical" evidence="11">
    <location>
        <begin position="120"/>
        <end position="141"/>
    </location>
</feature>
<dbReference type="PANTHER" id="PTHR45695:SF23">
    <property type="entry name" value="GALANIN-LIKE G-PROTEIN COUPLED RECEPTOR NPR-9"/>
    <property type="match status" value="1"/>
</dbReference>
<evidence type="ECO:0000256" key="9">
    <source>
        <dbReference type="ARBA" id="ARBA00023180"/>
    </source>
</evidence>
<evidence type="ECO:0000256" key="3">
    <source>
        <dbReference type="ARBA" id="ARBA00022692"/>
    </source>
</evidence>